<feature type="transmembrane region" description="Helical" evidence="18">
    <location>
        <begin position="230"/>
        <end position="256"/>
    </location>
</feature>
<keyword evidence="8" id="KW-0732">Signal</keyword>
<feature type="transmembrane region" description="Helical" evidence="18">
    <location>
        <begin position="392"/>
        <end position="421"/>
    </location>
</feature>
<keyword evidence="14" id="KW-0406">Ion transport</keyword>
<keyword evidence="5" id="KW-0633">Potassium transport</keyword>
<keyword evidence="4" id="KW-0050">Antiport</keyword>
<feature type="transmembrane region" description="Helical" evidence="18">
    <location>
        <begin position="528"/>
        <end position="545"/>
    </location>
</feature>
<evidence type="ECO:0000256" key="14">
    <source>
        <dbReference type="ARBA" id="ARBA00023065"/>
    </source>
</evidence>
<keyword evidence="9" id="KW-0106">Calcium</keyword>
<dbReference type="GO" id="GO:0006813">
    <property type="term" value="P:potassium ion transport"/>
    <property type="evidence" value="ECO:0007669"/>
    <property type="project" value="UniProtKB-KW"/>
</dbReference>
<keyword evidence="7 18" id="KW-0812">Transmembrane</keyword>
<evidence type="ECO:0000313" key="20">
    <source>
        <dbReference type="EMBL" id="EEN49538.1"/>
    </source>
</evidence>
<gene>
    <name evidence="20" type="ORF">BRAFLDRAFT_88538</name>
</gene>
<evidence type="ECO:0000256" key="1">
    <source>
        <dbReference type="ARBA" id="ARBA00004141"/>
    </source>
</evidence>
<keyword evidence="3" id="KW-0813">Transport</keyword>
<dbReference type="GO" id="GO:0015293">
    <property type="term" value="F:symporter activity"/>
    <property type="evidence" value="ECO:0007669"/>
    <property type="project" value="UniProtKB-KW"/>
</dbReference>
<proteinExistence type="inferred from homology"/>
<evidence type="ECO:0000256" key="8">
    <source>
        <dbReference type="ARBA" id="ARBA00022729"/>
    </source>
</evidence>
<evidence type="ECO:0000256" key="13">
    <source>
        <dbReference type="ARBA" id="ARBA00023053"/>
    </source>
</evidence>
<dbReference type="InterPro" id="IPR044880">
    <property type="entry name" value="NCX_ion-bd_dom_sf"/>
</dbReference>
<evidence type="ECO:0000256" key="11">
    <source>
        <dbReference type="ARBA" id="ARBA00022958"/>
    </source>
</evidence>
<feature type="transmembrane region" description="Helical" evidence="18">
    <location>
        <begin position="363"/>
        <end position="380"/>
    </location>
</feature>
<sequence length="560" mass="62084">MPRRFGSRRAQTVLAYDVIVALRTTEGMIATYDEKETSIPQTMVPIPSTLAYDVIVALRTTEGMIATYDEKETSIPQTMVPIPSTLAYDVIVALRTTEGIIATYDEKETSIPQTMVPIPSTLAYDVIVALRTTEGIIATYDEKETSIPQTMVPIPSTLAYDVIVALRTTEGIIATYDEKEASIPQTMVPIPSTLAYDVIVALRTTEGMIATYDEKETSIPQTMVPIPSTLVVYLSVWPIFRDCTFYALSIAILIAVISDGKVYWYEASMILLLYIVYIVAMVFDTRLQTAGSTLAHKLHLVNRFGRPESDREERTSLIARDDKEDSLSHSSDSGYVTPRIYTPEWLDSEPESFFEMPESDVKRIFWVLALPTSALLYLTVPDCRQKRWRSWFPVSFVLSVAYIGGMAYLLVWMVTIIGYTFGIPDTVMGLTFLAIGTSLPDTVVSVLVARKGHGDMAVSNVVGSNIFDMFALGLPWFIMTVMVKPGSWITINSSGMLFTALSLLFGIVLVLAAVMLSGWQLNRRMGTACIAVYVVFALFACLYETGVFGDFNPDICPIEA</sequence>
<feature type="transmembrane region" description="Helical" evidence="18">
    <location>
        <begin position="495"/>
        <end position="516"/>
    </location>
</feature>
<comment type="subcellular location">
    <subcellularLocation>
        <location evidence="1">Membrane</location>
        <topology evidence="1">Multi-pass membrane protein</topology>
    </subcellularLocation>
</comment>
<dbReference type="eggNOG" id="KOG1307">
    <property type="taxonomic scope" value="Eukaryota"/>
</dbReference>
<evidence type="ECO:0000256" key="6">
    <source>
        <dbReference type="ARBA" id="ARBA00022568"/>
    </source>
</evidence>
<dbReference type="EMBL" id="GG666611">
    <property type="protein sequence ID" value="EEN49538.1"/>
    <property type="molecule type" value="Genomic_DNA"/>
</dbReference>
<dbReference type="Pfam" id="PF01699">
    <property type="entry name" value="Na_Ca_ex"/>
    <property type="match status" value="1"/>
</dbReference>
<name>C3ZD27_BRAFL</name>
<feature type="domain" description="Sodium/calcium exchanger membrane region" evidence="19">
    <location>
        <begin position="393"/>
        <end position="541"/>
    </location>
</feature>
<dbReference type="Gene3D" id="1.20.1420.30">
    <property type="entry name" value="NCX, central ion-binding region"/>
    <property type="match status" value="1"/>
</dbReference>
<keyword evidence="10" id="KW-0769">Symport</keyword>
<evidence type="ECO:0000259" key="19">
    <source>
        <dbReference type="Pfam" id="PF01699"/>
    </source>
</evidence>
<accession>C3ZD27</accession>
<evidence type="ECO:0000256" key="10">
    <source>
        <dbReference type="ARBA" id="ARBA00022847"/>
    </source>
</evidence>
<evidence type="ECO:0000256" key="7">
    <source>
        <dbReference type="ARBA" id="ARBA00022692"/>
    </source>
</evidence>
<reference evidence="20" key="1">
    <citation type="journal article" date="2008" name="Nature">
        <title>The amphioxus genome and the evolution of the chordate karyotype.</title>
        <authorList>
            <consortium name="US DOE Joint Genome Institute (JGI-PGF)"/>
            <person name="Putnam N.H."/>
            <person name="Butts T."/>
            <person name="Ferrier D.E.K."/>
            <person name="Furlong R.F."/>
            <person name="Hellsten U."/>
            <person name="Kawashima T."/>
            <person name="Robinson-Rechavi M."/>
            <person name="Shoguchi E."/>
            <person name="Terry A."/>
            <person name="Yu J.-K."/>
            <person name="Benito-Gutierrez E.L."/>
            <person name="Dubchak I."/>
            <person name="Garcia-Fernandez J."/>
            <person name="Gibson-Brown J.J."/>
            <person name="Grigoriev I.V."/>
            <person name="Horton A.C."/>
            <person name="de Jong P.J."/>
            <person name="Jurka J."/>
            <person name="Kapitonov V.V."/>
            <person name="Kohara Y."/>
            <person name="Kuroki Y."/>
            <person name="Lindquist E."/>
            <person name="Lucas S."/>
            <person name="Osoegawa K."/>
            <person name="Pennacchio L.A."/>
            <person name="Salamov A.A."/>
            <person name="Satou Y."/>
            <person name="Sauka-Spengler T."/>
            <person name="Schmutz J."/>
            <person name="Shin-I T."/>
            <person name="Toyoda A."/>
            <person name="Bronner-Fraser M."/>
            <person name="Fujiyama A."/>
            <person name="Holland L.Z."/>
            <person name="Holland P.W.H."/>
            <person name="Satoh N."/>
            <person name="Rokhsar D.S."/>
        </authorList>
    </citation>
    <scope>NUCLEOTIDE SEQUENCE [LARGE SCALE GENOMIC DNA]</scope>
    <source>
        <strain evidence="20">S238N-H82</strain>
        <tissue evidence="20">Testes</tissue>
    </source>
</reference>
<keyword evidence="11" id="KW-0630">Potassium</keyword>
<dbReference type="GO" id="GO:0016020">
    <property type="term" value="C:membrane"/>
    <property type="evidence" value="ECO:0007669"/>
    <property type="project" value="UniProtKB-SubCell"/>
</dbReference>
<protein>
    <recommendedName>
        <fullName evidence="19">Sodium/calcium exchanger membrane region domain-containing protein</fullName>
    </recommendedName>
</protein>
<dbReference type="AlphaFoldDB" id="C3ZD27"/>
<evidence type="ECO:0000256" key="15">
    <source>
        <dbReference type="ARBA" id="ARBA00023136"/>
    </source>
</evidence>
<keyword evidence="13" id="KW-0915">Sodium</keyword>
<dbReference type="FunFam" id="1.20.1420.30:FF:000009">
    <property type="entry name" value="sodium/potassium/calcium exchanger 5 isoform X2"/>
    <property type="match status" value="1"/>
</dbReference>
<comment type="similarity">
    <text evidence="2">Belongs to the Ca(2+):cation antiporter (CaCA) (TC 2.A.19) family. SLC24A subfamily.</text>
</comment>
<dbReference type="GO" id="GO:0015297">
    <property type="term" value="F:antiporter activity"/>
    <property type="evidence" value="ECO:0007669"/>
    <property type="project" value="UniProtKB-KW"/>
</dbReference>
<dbReference type="InterPro" id="IPR004837">
    <property type="entry name" value="NaCa_Exmemb"/>
</dbReference>
<feature type="transmembrane region" description="Helical" evidence="18">
    <location>
        <begin position="427"/>
        <end position="449"/>
    </location>
</feature>
<evidence type="ECO:0000256" key="5">
    <source>
        <dbReference type="ARBA" id="ARBA00022538"/>
    </source>
</evidence>
<evidence type="ECO:0000256" key="12">
    <source>
        <dbReference type="ARBA" id="ARBA00022989"/>
    </source>
</evidence>
<evidence type="ECO:0000256" key="2">
    <source>
        <dbReference type="ARBA" id="ARBA00005364"/>
    </source>
</evidence>
<evidence type="ECO:0000256" key="4">
    <source>
        <dbReference type="ARBA" id="ARBA00022449"/>
    </source>
</evidence>
<evidence type="ECO:0000256" key="3">
    <source>
        <dbReference type="ARBA" id="ARBA00022448"/>
    </source>
</evidence>
<keyword evidence="15 18" id="KW-0472">Membrane</keyword>
<dbReference type="InParanoid" id="C3ZD27"/>
<evidence type="ECO:0000256" key="17">
    <source>
        <dbReference type="ARBA" id="ARBA00033627"/>
    </source>
</evidence>
<dbReference type="PANTHER" id="PTHR10846:SF61">
    <property type="entry name" value="SODIUM_POTASSIUM_CALCIUM EXCHANGER 5"/>
    <property type="match status" value="1"/>
</dbReference>
<dbReference type="GO" id="GO:0006814">
    <property type="term" value="P:sodium ion transport"/>
    <property type="evidence" value="ECO:0007669"/>
    <property type="project" value="UniProtKB-KW"/>
</dbReference>
<dbReference type="PANTHER" id="PTHR10846">
    <property type="entry name" value="SODIUM/POTASSIUM/CALCIUM EXCHANGER"/>
    <property type="match status" value="1"/>
</dbReference>
<comment type="catalytic activity">
    <reaction evidence="17">
        <text>Ca(2+)(out) + K(+)(out) + 4 Na(+)(in) = Ca(2+)(in) + K(+)(in) + 4 Na(+)(out)</text>
        <dbReference type="Rhea" id="RHEA:69967"/>
        <dbReference type="ChEBI" id="CHEBI:29101"/>
        <dbReference type="ChEBI" id="CHEBI:29103"/>
        <dbReference type="ChEBI" id="CHEBI:29108"/>
    </reaction>
</comment>
<evidence type="ECO:0000256" key="18">
    <source>
        <dbReference type="SAM" id="Phobius"/>
    </source>
</evidence>
<feature type="transmembrane region" description="Helical" evidence="18">
    <location>
        <begin position="461"/>
        <end position="483"/>
    </location>
</feature>
<keyword evidence="12 18" id="KW-1133">Transmembrane helix</keyword>
<dbReference type="InterPro" id="IPR004481">
    <property type="entry name" value="K/Na/Ca-exchanger"/>
</dbReference>
<keyword evidence="16" id="KW-0739">Sodium transport</keyword>
<feature type="transmembrane region" description="Helical" evidence="18">
    <location>
        <begin position="263"/>
        <end position="283"/>
    </location>
</feature>
<evidence type="ECO:0000256" key="16">
    <source>
        <dbReference type="ARBA" id="ARBA00023201"/>
    </source>
</evidence>
<dbReference type="GO" id="GO:0006816">
    <property type="term" value="P:calcium ion transport"/>
    <property type="evidence" value="ECO:0007669"/>
    <property type="project" value="UniProtKB-KW"/>
</dbReference>
<dbReference type="STRING" id="7739.C3ZD27"/>
<evidence type="ECO:0000256" key="9">
    <source>
        <dbReference type="ARBA" id="ARBA00022837"/>
    </source>
</evidence>
<organism>
    <name type="scientific">Branchiostoma floridae</name>
    <name type="common">Florida lancelet</name>
    <name type="synonym">Amphioxus</name>
    <dbReference type="NCBI Taxonomy" id="7739"/>
    <lineage>
        <taxon>Eukaryota</taxon>
        <taxon>Metazoa</taxon>
        <taxon>Chordata</taxon>
        <taxon>Cephalochordata</taxon>
        <taxon>Leptocardii</taxon>
        <taxon>Amphioxiformes</taxon>
        <taxon>Branchiostomatidae</taxon>
        <taxon>Branchiostoma</taxon>
    </lineage>
</organism>
<keyword evidence="6" id="KW-0109">Calcium transport</keyword>